<comment type="subunit">
    <text evidence="4">Part of the Bam complex.</text>
</comment>
<keyword evidence="4" id="KW-0564">Palmitate</keyword>
<dbReference type="NCBIfam" id="TIGR03300">
    <property type="entry name" value="assembly_YfgL"/>
    <property type="match status" value="1"/>
</dbReference>
<keyword evidence="2 4" id="KW-0472">Membrane</keyword>
<name>A0ABU1V542_9BURK</name>
<keyword evidence="1 4" id="KW-0732">Signal</keyword>
<comment type="similarity">
    <text evidence="4">Belongs to the BamB family.</text>
</comment>
<dbReference type="SMART" id="SM00564">
    <property type="entry name" value="PQQ"/>
    <property type="match status" value="4"/>
</dbReference>
<feature type="chain" id="PRO_5045214329" description="Outer membrane protein assembly factor BamB" evidence="5">
    <location>
        <begin position="24"/>
        <end position="384"/>
    </location>
</feature>
<evidence type="ECO:0000259" key="6">
    <source>
        <dbReference type="Pfam" id="PF13360"/>
    </source>
</evidence>
<evidence type="ECO:0000256" key="4">
    <source>
        <dbReference type="HAMAP-Rule" id="MF_00923"/>
    </source>
</evidence>
<proteinExistence type="inferred from homology"/>
<feature type="signal peptide" evidence="5">
    <location>
        <begin position="1"/>
        <end position="23"/>
    </location>
</feature>
<dbReference type="InterPro" id="IPR015943">
    <property type="entry name" value="WD40/YVTN_repeat-like_dom_sf"/>
</dbReference>
<evidence type="ECO:0000313" key="8">
    <source>
        <dbReference type="Proteomes" id="UP001265550"/>
    </source>
</evidence>
<evidence type="ECO:0000256" key="3">
    <source>
        <dbReference type="ARBA" id="ARBA00023237"/>
    </source>
</evidence>
<evidence type="ECO:0000313" key="7">
    <source>
        <dbReference type="EMBL" id="MDR7092453.1"/>
    </source>
</evidence>
<dbReference type="InterPro" id="IPR011047">
    <property type="entry name" value="Quinoprotein_ADH-like_sf"/>
</dbReference>
<dbReference type="RefSeq" id="WP_204731470.1">
    <property type="nucleotide sequence ID" value="NZ_JAVDWE010000001.1"/>
</dbReference>
<dbReference type="PROSITE" id="PS51257">
    <property type="entry name" value="PROKAR_LIPOPROTEIN"/>
    <property type="match status" value="1"/>
</dbReference>
<dbReference type="PANTHER" id="PTHR34512">
    <property type="entry name" value="CELL SURFACE PROTEIN"/>
    <property type="match status" value="1"/>
</dbReference>
<dbReference type="Gene3D" id="2.130.10.10">
    <property type="entry name" value="YVTN repeat-like/Quinoprotein amine dehydrogenase"/>
    <property type="match status" value="1"/>
</dbReference>
<dbReference type="InterPro" id="IPR002372">
    <property type="entry name" value="PQQ_rpt_dom"/>
</dbReference>
<accession>A0ABU1V542</accession>
<evidence type="ECO:0000256" key="2">
    <source>
        <dbReference type="ARBA" id="ARBA00023136"/>
    </source>
</evidence>
<dbReference type="InterPro" id="IPR018391">
    <property type="entry name" value="PQQ_b-propeller_rpt"/>
</dbReference>
<feature type="domain" description="Pyrrolo-quinoline quinone repeat" evidence="6">
    <location>
        <begin position="82"/>
        <end position="308"/>
    </location>
</feature>
<organism evidence="7 8">
    <name type="scientific">Hydrogenophaga laconesensis</name>
    <dbReference type="NCBI Taxonomy" id="1805971"/>
    <lineage>
        <taxon>Bacteria</taxon>
        <taxon>Pseudomonadati</taxon>
        <taxon>Pseudomonadota</taxon>
        <taxon>Betaproteobacteria</taxon>
        <taxon>Burkholderiales</taxon>
        <taxon>Comamonadaceae</taxon>
        <taxon>Hydrogenophaga</taxon>
    </lineage>
</organism>
<sequence>MALCTTRSFTASWRRALPVAGLAAVVLLSACSSSSKKPQPAELPPVAALMGTQLAWSTQVGESHASLAPLFVAGRVFVAGNAGTVAAIDAATGKDVWRLNLNTPIAAGVGSDGQTAAVVTRNNQLVAISDGGEVWRVRLPARSFTAPLVAGGRVFVLTADRVVTAFDGKTGARLWNQSRPAEPLVLSQTGALLAVGDTLVAGLAGRLTGLNPDNGAVRWEAPIATSRGTNEVERLVDIMGPVSRIGNSICARAYSAAVGCVDASRGTVTWTRAAQGTTGVHGDDRLVFGSESDGRFQAWQRSNGEPAWGIDRLKYRGLTAPLALGRVVAVADSRGLVHLISREDGSEMTRLNTDGSPILAAPVLAGDALVVQTRNGGVFAWRPQ</sequence>
<comment type="subcellular location">
    <subcellularLocation>
        <location evidence="4">Cell outer membrane</location>
        <topology evidence="4">Lipid-anchor</topology>
    </subcellularLocation>
</comment>
<comment type="function">
    <text evidence="4">Part of the outer membrane protein assembly complex, which is involved in assembly and insertion of beta-barrel proteins into the outer membrane.</text>
</comment>
<protein>
    <recommendedName>
        <fullName evidence="4">Outer membrane protein assembly factor BamB</fullName>
    </recommendedName>
</protein>
<dbReference type="InterPro" id="IPR017687">
    <property type="entry name" value="BamB"/>
</dbReference>
<dbReference type="SUPFAM" id="SSF50998">
    <property type="entry name" value="Quinoprotein alcohol dehydrogenase-like"/>
    <property type="match status" value="1"/>
</dbReference>
<keyword evidence="3 4" id="KW-0998">Cell outer membrane</keyword>
<evidence type="ECO:0000256" key="5">
    <source>
        <dbReference type="SAM" id="SignalP"/>
    </source>
</evidence>
<keyword evidence="8" id="KW-1185">Reference proteome</keyword>
<dbReference type="Proteomes" id="UP001265550">
    <property type="component" value="Unassembled WGS sequence"/>
</dbReference>
<dbReference type="HAMAP" id="MF_00923">
    <property type="entry name" value="OM_assembly_BamB"/>
    <property type="match status" value="1"/>
</dbReference>
<dbReference type="PANTHER" id="PTHR34512:SF30">
    <property type="entry name" value="OUTER MEMBRANE PROTEIN ASSEMBLY FACTOR BAMB"/>
    <property type="match status" value="1"/>
</dbReference>
<keyword evidence="4 7" id="KW-0449">Lipoprotein</keyword>
<comment type="caution">
    <text evidence="7">The sequence shown here is derived from an EMBL/GenBank/DDBJ whole genome shotgun (WGS) entry which is preliminary data.</text>
</comment>
<evidence type="ECO:0000256" key="1">
    <source>
        <dbReference type="ARBA" id="ARBA00022729"/>
    </source>
</evidence>
<dbReference type="Pfam" id="PF13360">
    <property type="entry name" value="PQQ_2"/>
    <property type="match status" value="1"/>
</dbReference>
<gene>
    <name evidence="4" type="primary">bamB</name>
    <name evidence="7" type="ORF">J2X09_000176</name>
</gene>
<reference evidence="7 8" key="1">
    <citation type="submission" date="2023-07" db="EMBL/GenBank/DDBJ databases">
        <title>Sorghum-associated microbial communities from plants grown in Nebraska, USA.</title>
        <authorList>
            <person name="Schachtman D."/>
        </authorList>
    </citation>
    <scope>NUCLEOTIDE SEQUENCE [LARGE SCALE GENOMIC DNA]</scope>
    <source>
        <strain evidence="7 8">BE240</strain>
    </source>
</reference>
<dbReference type="EMBL" id="JAVDWE010000001">
    <property type="protein sequence ID" value="MDR7092453.1"/>
    <property type="molecule type" value="Genomic_DNA"/>
</dbReference>